<protein>
    <submittedName>
        <fullName evidence="1">Uncharacterized protein</fullName>
    </submittedName>
</protein>
<keyword evidence="2" id="KW-1185">Reference proteome</keyword>
<gene>
    <name evidence="1" type="ORF">KUCAC02_003723</name>
</gene>
<evidence type="ECO:0000313" key="1">
    <source>
        <dbReference type="EMBL" id="KAI4814532.1"/>
    </source>
</evidence>
<comment type="caution">
    <text evidence="1">The sequence shown here is derived from an EMBL/GenBank/DDBJ whole genome shotgun (WGS) entry which is preliminary data.</text>
</comment>
<dbReference type="EMBL" id="CM043798">
    <property type="protein sequence ID" value="KAI4814532.1"/>
    <property type="molecule type" value="Genomic_DNA"/>
</dbReference>
<name>A0ACB9WM45_CHAAC</name>
<dbReference type="Proteomes" id="UP001057452">
    <property type="component" value="Chromosome 14"/>
</dbReference>
<accession>A0ACB9WM45</accession>
<evidence type="ECO:0000313" key="2">
    <source>
        <dbReference type="Proteomes" id="UP001057452"/>
    </source>
</evidence>
<reference evidence="1" key="1">
    <citation type="submission" date="2022-05" db="EMBL/GenBank/DDBJ databases">
        <title>Chromosome-level genome of Chaenocephalus aceratus.</title>
        <authorList>
            <person name="Park H."/>
        </authorList>
    </citation>
    <scope>NUCLEOTIDE SEQUENCE</scope>
    <source>
        <strain evidence="1">KU_202001</strain>
    </source>
</reference>
<proteinExistence type="predicted"/>
<sequence length="687" mass="75738">METVQQAKNNYSALRAEGREIVYPAKCKSVNAKDKHKEKTLCGNPEVLFTDYAQQREGRKKNNLIFFTDSIYIWKDTLCSKYAHVSREGIGSGGRLKICKDEHLDKDDPLLTITYYTKGKVMVQGNEANLESFQEAFPLLKAEVDTKRINVPSDVPSGVPSGDESPIENPNTLSISAPPTPASSNNRLKESVALLELDFAEFKERTQARQSGPPDNTLQQLKEDLQQLKSHNEALASDLRGSVEALKQENSVLRVQLAKVREEEDAECREKSFTRQVQHLTEKLSSVLTMTSRETQTLPASVLGPPSLLSTQPNNTLAPPDTPTQPAAHSQLCPPQPPSTQPEEQDPQVVLLADSNGKFLDPRKLFPDEKVLSKHCSTTGQVLSKHCSTTGQVLSKHCSTTGQVLSKHCSTTGQVLSKHCSTTGQVLSKHCSTTGQAMKLLKKETLRSPQYLRLQWVNLRGKTLMAKTAGTFGKKTEERHKAKLSSPSKEDSWTLFKPPPVFPVDNSSAKIVPKISYASKVKENLNKVAQGGGEGTASSVRVTLDPPAAQTNQKALGVYLPESVGAFFIMTPTWVQKEEEVARCLQRTTLLWSHLKRVSGCCAKAAQPCFDTNGAKPAQGQLTLCCLAHPNNRLPLKTLAGSCSWGFFDIKAAVTYHTKEMEFLFSLQKQDPKRVVVYDETKDGPDQ</sequence>
<organism evidence="1 2">
    <name type="scientific">Chaenocephalus aceratus</name>
    <name type="common">Blackfin icefish</name>
    <name type="synonym">Chaenichthys aceratus</name>
    <dbReference type="NCBI Taxonomy" id="36190"/>
    <lineage>
        <taxon>Eukaryota</taxon>
        <taxon>Metazoa</taxon>
        <taxon>Chordata</taxon>
        <taxon>Craniata</taxon>
        <taxon>Vertebrata</taxon>
        <taxon>Euteleostomi</taxon>
        <taxon>Actinopterygii</taxon>
        <taxon>Neopterygii</taxon>
        <taxon>Teleostei</taxon>
        <taxon>Neoteleostei</taxon>
        <taxon>Acanthomorphata</taxon>
        <taxon>Eupercaria</taxon>
        <taxon>Perciformes</taxon>
        <taxon>Notothenioidei</taxon>
        <taxon>Channichthyidae</taxon>
        <taxon>Chaenocephalus</taxon>
    </lineage>
</organism>